<gene>
    <name evidence="1" type="ORF">S01H4_34145</name>
</gene>
<feature type="non-terminal residue" evidence="1">
    <location>
        <position position="1"/>
    </location>
</feature>
<sequence>NNSGRDFNNSDFTEYSSDGGQSWAIQNGTIDCHLKFAKLDNTSRIDYKVYANDTSGNEAWSTVYTDLIDIVNVPPNPADILTQNGTITYHNIGETVNITYTWIGDPNQETCWVNTTCHNSTHVIVAYIENRSITHAEVEVNMTWYIDWDTTGVDAGNDYHINITITDPYGLTTGSRSNGTFDLGHAPVQSNQYVWDGATQDINHSCVAIPPISFNVTISDADAEKMNCRISRIIIINKKTIITTTCQSL</sequence>
<accession>X1BMG0</accession>
<evidence type="ECO:0000313" key="1">
    <source>
        <dbReference type="EMBL" id="GAG85263.1"/>
    </source>
</evidence>
<name>X1BMG0_9ZZZZ</name>
<dbReference type="EMBL" id="BART01018048">
    <property type="protein sequence ID" value="GAG85263.1"/>
    <property type="molecule type" value="Genomic_DNA"/>
</dbReference>
<comment type="caution">
    <text evidence="1">The sequence shown here is derived from an EMBL/GenBank/DDBJ whole genome shotgun (WGS) entry which is preliminary data.</text>
</comment>
<organism evidence="1">
    <name type="scientific">marine sediment metagenome</name>
    <dbReference type="NCBI Taxonomy" id="412755"/>
    <lineage>
        <taxon>unclassified sequences</taxon>
        <taxon>metagenomes</taxon>
        <taxon>ecological metagenomes</taxon>
    </lineage>
</organism>
<dbReference type="AlphaFoldDB" id="X1BMG0"/>
<proteinExistence type="predicted"/>
<protein>
    <submittedName>
        <fullName evidence="1">Uncharacterized protein</fullName>
    </submittedName>
</protein>
<reference evidence="1" key="1">
    <citation type="journal article" date="2014" name="Front. Microbiol.">
        <title>High frequency of phylogenetically diverse reductive dehalogenase-homologous genes in deep subseafloor sedimentary metagenomes.</title>
        <authorList>
            <person name="Kawai M."/>
            <person name="Futagami T."/>
            <person name="Toyoda A."/>
            <person name="Takaki Y."/>
            <person name="Nishi S."/>
            <person name="Hori S."/>
            <person name="Arai W."/>
            <person name="Tsubouchi T."/>
            <person name="Morono Y."/>
            <person name="Uchiyama I."/>
            <person name="Ito T."/>
            <person name="Fujiyama A."/>
            <person name="Inagaki F."/>
            <person name="Takami H."/>
        </authorList>
    </citation>
    <scope>NUCLEOTIDE SEQUENCE</scope>
    <source>
        <strain evidence="1">Expedition CK06-06</strain>
    </source>
</reference>